<evidence type="ECO:0000256" key="1">
    <source>
        <dbReference type="SAM" id="MobiDB-lite"/>
    </source>
</evidence>
<feature type="region of interest" description="Disordered" evidence="1">
    <location>
        <begin position="301"/>
        <end position="325"/>
    </location>
</feature>
<gene>
    <name evidence="2" type="ORF">GA0074692_0811</name>
</gene>
<reference evidence="3" key="1">
    <citation type="submission" date="2016-06" db="EMBL/GenBank/DDBJ databases">
        <authorList>
            <person name="Varghese N."/>
            <person name="Submissions Spin"/>
        </authorList>
    </citation>
    <scope>NUCLEOTIDE SEQUENCE [LARGE SCALE GENOMIC DNA]</scope>
    <source>
        <strain evidence="3">DSM 43817</strain>
    </source>
</reference>
<sequence>MSTEVTETWLDDEAWSASRDELFDWLRQRGWSDNQGVLEYPPSRPPCLITVVSPMANPCKPTTIDTELSVYPPLVEFALDGREDIYDDSPKSWKYTDTPSEREVTGGPELSAAADVVTSMNVGEEDPSHIRDMIDMIEGWRWPHTLPSKDDPWVQFWEPGYPAGLDDAEAALATQGWQRSVHLTEGDVLSRGTICWRLANPKAKYGTVITVSSSHLGYQVSPPMADSVWVNYPDTAALLHALGAVERWTPDELPRWAFAKPSALLEAACPDCAQPAGQRCTSALEPSMSAVHASRVPERLTAVHVPAAKPRPGQRPVNARRSKKR</sequence>
<protein>
    <submittedName>
        <fullName evidence="2">Uncharacterized protein</fullName>
    </submittedName>
</protein>
<dbReference type="RefSeq" id="WP_091639477.1">
    <property type="nucleotide sequence ID" value="NZ_FMHW01000002.1"/>
</dbReference>
<proteinExistence type="predicted"/>
<dbReference type="AlphaFoldDB" id="A0A1C6RSR4"/>
<organism evidence="2 3">
    <name type="scientific">Micromonospora pallida</name>
    <dbReference type="NCBI Taxonomy" id="145854"/>
    <lineage>
        <taxon>Bacteria</taxon>
        <taxon>Bacillati</taxon>
        <taxon>Actinomycetota</taxon>
        <taxon>Actinomycetes</taxon>
        <taxon>Micromonosporales</taxon>
        <taxon>Micromonosporaceae</taxon>
        <taxon>Micromonospora</taxon>
    </lineage>
</organism>
<keyword evidence="3" id="KW-1185">Reference proteome</keyword>
<accession>A0A1C6RSR4</accession>
<name>A0A1C6RSR4_9ACTN</name>
<evidence type="ECO:0000313" key="3">
    <source>
        <dbReference type="Proteomes" id="UP000198959"/>
    </source>
</evidence>
<dbReference type="EMBL" id="FMHW01000002">
    <property type="protein sequence ID" value="SCL20220.1"/>
    <property type="molecule type" value="Genomic_DNA"/>
</dbReference>
<evidence type="ECO:0000313" key="2">
    <source>
        <dbReference type="EMBL" id="SCL20220.1"/>
    </source>
</evidence>
<dbReference type="Proteomes" id="UP000198959">
    <property type="component" value="Unassembled WGS sequence"/>
</dbReference>